<feature type="transmembrane region" description="Helical" evidence="2">
    <location>
        <begin position="28"/>
        <end position="47"/>
    </location>
</feature>
<feature type="domain" description="Transglutaminase-like" evidence="3">
    <location>
        <begin position="517"/>
        <end position="591"/>
    </location>
</feature>
<dbReference type="EMBL" id="CP038266">
    <property type="protein sequence ID" value="QBR90548.1"/>
    <property type="molecule type" value="Genomic_DNA"/>
</dbReference>
<dbReference type="Proteomes" id="UP000295748">
    <property type="component" value="Chromosome"/>
</dbReference>
<feature type="compositionally biased region" description="Basic and acidic residues" evidence="1">
    <location>
        <begin position="605"/>
        <end position="620"/>
    </location>
</feature>
<accession>A0ABX5SWF1</accession>
<dbReference type="SUPFAM" id="SSF54001">
    <property type="entry name" value="Cysteine proteinases"/>
    <property type="match status" value="1"/>
</dbReference>
<dbReference type="InterPro" id="IPR002931">
    <property type="entry name" value="Transglutaminase-like"/>
</dbReference>
<feature type="transmembrane region" description="Helical" evidence="2">
    <location>
        <begin position="177"/>
        <end position="195"/>
    </location>
</feature>
<reference evidence="4 5" key="1">
    <citation type="submission" date="2019-03" db="EMBL/GenBank/DDBJ databases">
        <authorList>
            <person name="Dong K."/>
        </authorList>
    </citation>
    <scope>NUCLEOTIDE SEQUENCE [LARGE SCALE GENOMIC DNA]</scope>
    <source>
        <strain evidence="5">dk512</strain>
    </source>
</reference>
<dbReference type="InterPro" id="IPR038765">
    <property type="entry name" value="Papain-like_cys_pep_sf"/>
</dbReference>
<keyword evidence="5" id="KW-1185">Reference proteome</keyword>
<dbReference type="Pfam" id="PF01841">
    <property type="entry name" value="Transglut_core"/>
    <property type="match status" value="1"/>
</dbReference>
<feature type="region of interest" description="Disordered" evidence="1">
    <location>
        <begin position="598"/>
        <end position="642"/>
    </location>
</feature>
<sequence>MAGGSVYVGVTAVATAVAAWPVYASWQFVLLAAVAATVGAVIAALVFWRRWSPWRTAALLGGAFLLLCVPLAVPSRLGGPGELLRGLGEAAAGVVLAWKDLVTVDLPVGAYRNLLIPALLIFLAGTCGALLLSWRDDRWAIAAVPVGFGMLGFGLFFGRAEVSDPLRAGSLTLHAPMETLLGVVGLLSAVLWLAWRTHDERVRALHRAATASGVRVSRRPSRTDRRRTALGAAMVSLALVAAVAIVPWAARGADRDVLRSAAGPERELAAAVSPLTQYRALFAPDRADDVLFRVSGEGPLPERVRVATLDTYDGETFRAGGDADASAPFVRVPAALDAGEGTAVDVEVAIESLEGIWLPTVGRVSSVEFTGQRASALSDRFYYSAPAQAGVVTAGGGARDGDAYRVRAVEPPAAELAALEAPGYDTSELPAPDNLVRWVQEHATGSDGAALAALVELLRERGFLSHALTIDEDAPPPWMPELAPYTFQPSAAGHSLARIDTMFARLLERESDPRAVASDNFVAAVGDEEQFAVATALIARELGFPARVVVGARLSAADTGVFTCEDGVCRAQDLAVWTEVRDVDGAWTAVDVTPQWNRPPSLEVTEQRDPENVTEVRPDSVEEVVPPEPVQEDTARDDDGDEGAGWDLSWLWPILRVAGIVLLVLLVVLGPFLLIVAAKALRRRGRRRAPDPVERIAGGWDEYVDAGMDAGRPAPQAGTRAELAAAFATSSGAQLAAEADRAVFSGQTATRDDAEEFWRIVDAERRALTRGAGFRRSILAALSLRSFVRVVAPRASERVARIVERGKRRRLSRGRTTS</sequence>
<feature type="transmembrane region" description="Helical" evidence="2">
    <location>
        <begin position="650"/>
        <end position="678"/>
    </location>
</feature>
<evidence type="ECO:0000313" key="5">
    <source>
        <dbReference type="Proteomes" id="UP000295748"/>
    </source>
</evidence>
<proteinExistence type="predicted"/>
<dbReference type="Gene3D" id="3.10.620.30">
    <property type="match status" value="1"/>
</dbReference>
<name>A0ABX5SWF1_9MICO</name>
<feature type="transmembrane region" description="Helical" evidence="2">
    <location>
        <begin position="228"/>
        <end position="250"/>
    </location>
</feature>
<protein>
    <submittedName>
        <fullName evidence="4">Transglutaminase domain-containing protein</fullName>
    </submittedName>
</protein>
<feature type="transmembrane region" description="Helical" evidence="2">
    <location>
        <begin position="114"/>
        <end position="132"/>
    </location>
</feature>
<feature type="transmembrane region" description="Helical" evidence="2">
    <location>
        <begin position="54"/>
        <end position="73"/>
    </location>
</feature>
<keyword evidence="2" id="KW-0812">Transmembrane</keyword>
<gene>
    <name evidence="4" type="ORF">E4K62_02630</name>
</gene>
<evidence type="ECO:0000256" key="2">
    <source>
        <dbReference type="SAM" id="Phobius"/>
    </source>
</evidence>
<evidence type="ECO:0000259" key="3">
    <source>
        <dbReference type="Pfam" id="PF01841"/>
    </source>
</evidence>
<evidence type="ECO:0000313" key="4">
    <source>
        <dbReference type="EMBL" id="QBR90548.1"/>
    </source>
</evidence>
<keyword evidence="2" id="KW-1133">Transmembrane helix</keyword>
<keyword evidence="2" id="KW-0472">Membrane</keyword>
<feature type="transmembrane region" description="Helical" evidence="2">
    <location>
        <begin position="139"/>
        <end position="157"/>
    </location>
</feature>
<organism evidence="4 5">
    <name type="scientific">Microbacterium wangchenii</name>
    <dbReference type="NCBI Taxonomy" id="2541726"/>
    <lineage>
        <taxon>Bacteria</taxon>
        <taxon>Bacillati</taxon>
        <taxon>Actinomycetota</taxon>
        <taxon>Actinomycetes</taxon>
        <taxon>Micrococcales</taxon>
        <taxon>Microbacteriaceae</taxon>
        <taxon>Microbacterium</taxon>
    </lineage>
</organism>
<evidence type="ECO:0000256" key="1">
    <source>
        <dbReference type="SAM" id="MobiDB-lite"/>
    </source>
</evidence>